<feature type="domain" description="Integrin beta epidermal growth factor-like" evidence="15">
    <location>
        <begin position="263"/>
        <end position="301"/>
    </location>
</feature>
<dbReference type="PANTHER" id="PTHR10082:SF60">
    <property type="entry name" value="INTEGRIN BETA-PS"/>
    <property type="match status" value="1"/>
</dbReference>
<comment type="caution">
    <text evidence="16">The sequence shown here is derived from an EMBL/GenBank/DDBJ whole genome shotgun (WGS) entry which is preliminary data.</text>
</comment>
<dbReference type="EMBL" id="CANHGI010000006">
    <property type="protein sequence ID" value="CAI5454655.1"/>
    <property type="molecule type" value="Genomic_DNA"/>
</dbReference>
<dbReference type="GO" id="GO:0005178">
    <property type="term" value="F:integrin binding"/>
    <property type="evidence" value="ECO:0007669"/>
    <property type="project" value="TreeGrafter"/>
</dbReference>
<evidence type="ECO:0000259" key="15">
    <source>
        <dbReference type="Pfam" id="PF23105"/>
    </source>
</evidence>
<dbReference type="GO" id="GO:0098609">
    <property type="term" value="P:cell-cell adhesion"/>
    <property type="evidence" value="ECO:0007669"/>
    <property type="project" value="TreeGrafter"/>
</dbReference>
<feature type="signal peptide" evidence="13">
    <location>
        <begin position="1"/>
        <end position="16"/>
    </location>
</feature>
<dbReference type="SUPFAM" id="SSF103575">
    <property type="entry name" value="Plexin repeat"/>
    <property type="match status" value="1"/>
</dbReference>
<dbReference type="PANTHER" id="PTHR10082">
    <property type="entry name" value="INTEGRIN BETA SUBUNIT"/>
    <property type="match status" value="1"/>
</dbReference>
<evidence type="ECO:0000256" key="11">
    <source>
        <dbReference type="ARBA" id="ARBA00023180"/>
    </source>
</evidence>
<keyword evidence="7" id="KW-1133">Transmembrane helix</keyword>
<evidence type="ECO:0000256" key="4">
    <source>
        <dbReference type="ARBA" id="ARBA00022692"/>
    </source>
</evidence>
<dbReference type="Pfam" id="PF18372">
    <property type="entry name" value="I-EGF_1"/>
    <property type="match status" value="1"/>
</dbReference>
<evidence type="ECO:0000256" key="2">
    <source>
        <dbReference type="ARBA" id="ARBA00007449"/>
    </source>
</evidence>
<proteinExistence type="inferred from homology"/>
<feature type="compositionally biased region" description="Basic and acidic residues" evidence="12">
    <location>
        <begin position="366"/>
        <end position="376"/>
    </location>
</feature>
<evidence type="ECO:0000256" key="5">
    <source>
        <dbReference type="ARBA" id="ARBA00022729"/>
    </source>
</evidence>
<dbReference type="Proteomes" id="UP001152747">
    <property type="component" value="Unassembled WGS sequence"/>
</dbReference>
<comment type="similarity">
    <text evidence="2">Belongs to the integrin beta chain family.</text>
</comment>
<dbReference type="FunFam" id="2.10.25.10:FF:000036">
    <property type="entry name" value="Integrin beta"/>
    <property type="match status" value="1"/>
</dbReference>
<evidence type="ECO:0000256" key="7">
    <source>
        <dbReference type="ARBA" id="ARBA00022989"/>
    </source>
</evidence>
<name>A0A9P1J0Y4_9PELO</name>
<evidence type="ECO:0000256" key="10">
    <source>
        <dbReference type="ARBA" id="ARBA00023157"/>
    </source>
</evidence>
<feature type="domain" description="Integrin beta epidermal growth factor-like" evidence="14">
    <location>
        <begin position="216"/>
        <end position="244"/>
    </location>
</feature>
<feature type="chain" id="PRO_5040127845" description="Integrin beta subunit VWA domain-containing protein" evidence="13">
    <location>
        <begin position="17"/>
        <end position="423"/>
    </location>
</feature>
<keyword evidence="3" id="KW-0245">EGF-like domain</keyword>
<dbReference type="InterPro" id="IPR040622">
    <property type="entry name" value="EGF_integrin_1"/>
</dbReference>
<accession>A0A9P1J0Y4</accession>
<evidence type="ECO:0000256" key="6">
    <source>
        <dbReference type="ARBA" id="ARBA00022737"/>
    </source>
</evidence>
<evidence type="ECO:0000256" key="3">
    <source>
        <dbReference type="ARBA" id="ARBA00022536"/>
    </source>
</evidence>
<dbReference type="Gene3D" id="3.30.1680.10">
    <property type="entry name" value="ligand-binding face of the semaphorins, domain 2"/>
    <property type="match status" value="1"/>
</dbReference>
<dbReference type="GO" id="GO:0007229">
    <property type="term" value="P:integrin-mediated signaling pathway"/>
    <property type="evidence" value="ECO:0007669"/>
    <property type="project" value="UniProtKB-KW"/>
</dbReference>
<comment type="subcellular location">
    <subcellularLocation>
        <location evidence="1">Membrane</location>
        <topology evidence="1">Single-pass type I membrane protein</topology>
    </subcellularLocation>
</comment>
<dbReference type="InterPro" id="IPR057073">
    <property type="entry name" value="EGF_integrin_2"/>
</dbReference>
<evidence type="ECO:0000259" key="14">
    <source>
        <dbReference type="Pfam" id="PF18372"/>
    </source>
</evidence>
<keyword evidence="4" id="KW-0812">Transmembrane</keyword>
<keyword evidence="5 13" id="KW-0732">Signal</keyword>
<dbReference type="PRINTS" id="PR01186">
    <property type="entry name" value="INTEGRINB"/>
</dbReference>
<evidence type="ECO:0000256" key="13">
    <source>
        <dbReference type="SAM" id="SignalP"/>
    </source>
</evidence>
<dbReference type="GO" id="GO:0033627">
    <property type="term" value="P:cell adhesion mediated by integrin"/>
    <property type="evidence" value="ECO:0007669"/>
    <property type="project" value="TreeGrafter"/>
</dbReference>
<dbReference type="PROSITE" id="PS00243">
    <property type="entry name" value="I_EGF_1"/>
    <property type="match status" value="1"/>
</dbReference>
<dbReference type="GO" id="GO:0008305">
    <property type="term" value="C:integrin complex"/>
    <property type="evidence" value="ECO:0007669"/>
    <property type="project" value="TreeGrafter"/>
</dbReference>
<organism evidence="16 17">
    <name type="scientific">Caenorhabditis angaria</name>
    <dbReference type="NCBI Taxonomy" id="860376"/>
    <lineage>
        <taxon>Eukaryota</taxon>
        <taxon>Metazoa</taxon>
        <taxon>Ecdysozoa</taxon>
        <taxon>Nematoda</taxon>
        <taxon>Chromadorea</taxon>
        <taxon>Rhabditida</taxon>
        <taxon>Rhabditina</taxon>
        <taxon>Rhabditomorpha</taxon>
        <taxon>Rhabditoidea</taxon>
        <taxon>Rhabditidae</taxon>
        <taxon>Peloderinae</taxon>
        <taxon>Caenorhabditis</taxon>
    </lineage>
</organism>
<evidence type="ECO:0000256" key="9">
    <source>
        <dbReference type="ARBA" id="ARBA00023136"/>
    </source>
</evidence>
<keyword evidence="17" id="KW-1185">Reference proteome</keyword>
<keyword evidence="10" id="KW-1015">Disulfide bond</keyword>
<dbReference type="GO" id="GO:0016477">
    <property type="term" value="P:cell migration"/>
    <property type="evidence" value="ECO:0007669"/>
    <property type="project" value="TreeGrafter"/>
</dbReference>
<dbReference type="Pfam" id="PF23105">
    <property type="entry name" value="EGF_integrin"/>
    <property type="match status" value="1"/>
</dbReference>
<keyword evidence="8" id="KW-0401">Integrin</keyword>
<evidence type="ECO:0000313" key="16">
    <source>
        <dbReference type="EMBL" id="CAI5454655.1"/>
    </source>
</evidence>
<keyword evidence="11" id="KW-0325">Glycoprotein</keyword>
<dbReference type="InterPro" id="IPR015812">
    <property type="entry name" value="Integrin_bsu"/>
</dbReference>
<dbReference type="AlphaFoldDB" id="A0A9P1J0Y4"/>
<feature type="compositionally biased region" description="Acidic residues" evidence="12">
    <location>
        <begin position="377"/>
        <end position="390"/>
    </location>
</feature>
<reference evidence="16" key="1">
    <citation type="submission" date="2022-11" db="EMBL/GenBank/DDBJ databases">
        <authorList>
            <person name="Kikuchi T."/>
        </authorList>
    </citation>
    <scope>NUCLEOTIDE SEQUENCE</scope>
    <source>
        <strain evidence="16">PS1010</strain>
    </source>
</reference>
<dbReference type="GO" id="GO:0005925">
    <property type="term" value="C:focal adhesion"/>
    <property type="evidence" value="ECO:0007669"/>
    <property type="project" value="TreeGrafter"/>
</dbReference>
<dbReference type="OrthoDB" id="410592at2759"/>
<evidence type="ECO:0000313" key="17">
    <source>
        <dbReference type="Proteomes" id="UP001152747"/>
    </source>
</evidence>
<protein>
    <recommendedName>
        <fullName evidence="18">Integrin beta subunit VWA domain-containing protein</fullName>
    </recommendedName>
</protein>
<dbReference type="InterPro" id="IPR057243">
    <property type="entry name" value="Integrin_I-EGF_CS"/>
</dbReference>
<evidence type="ECO:0000256" key="1">
    <source>
        <dbReference type="ARBA" id="ARBA00004479"/>
    </source>
</evidence>
<evidence type="ECO:0000256" key="12">
    <source>
        <dbReference type="SAM" id="MobiDB-lite"/>
    </source>
</evidence>
<dbReference type="GO" id="GO:0007160">
    <property type="term" value="P:cell-matrix adhesion"/>
    <property type="evidence" value="ECO:0007669"/>
    <property type="project" value="TreeGrafter"/>
</dbReference>
<dbReference type="GO" id="GO:0009986">
    <property type="term" value="C:cell surface"/>
    <property type="evidence" value="ECO:0007669"/>
    <property type="project" value="TreeGrafter"/>
</dbReference>
<feature type="region of interest" description="Disordered" evidence="12">
    <location>
        <begin position="361"/>
        <end position="399"/>
    </location>
</feature>
<sequence length="423" mass="45503">MLVFGLLLIIGGLVVADPSEKCGSVEAQNSCGQCIAAHPDCGWCTNPNAPVVNRCQLRTFFKNETCEDRFVYSPKPSEVEVKGNVPLEAKELDGVSIVRIQPQTTVVRLKKGHSGNVTLKYLHIVDPSRPSGNDQMQILTSDISAHPIKARFFVLCEGVLTETKTCKVQNNQIVEVIVEITLIDCFSGGDIGVSVGFSGVRTVSGIYVSSVCRCDCERNTQMNSPFCNQHGHMVCGKCICQKQRGGNKCECPLSLHGVSTPEELDNKCRFNSSSAICSNNGNCNCGQCACTSPTISGKFCQCDNASCPKAADGRMCSGNGVCNCGVCQCQLGWERDDCSCSTANNNCVENGATDIITQVTPVDPVSDLKEGAGHDEKEDEDDKEIPEDAETSGSPLEASESKTSTSLTIFISTFIVFFTNLFF</sequence>
<dbReference type="Gene3D" id="2.10.25.10">
    <property type="entry name" value="Laminin"/>
    <property type="match status" value="2"/>
</dbReference>
<evidence type="ECO:0000256" key="8">
    <source>
        <dbReference type="ARBA" id="ARBA00023037"/>
    </source>
</evidence>
<evidence type="ECO:0008006" key="18">
    <source>
        <dbReference type="Google" id="ProtNLM"/>
    </source>
</evidence>
<gene>
    <name evidence="16" type="ORF">CAMP_LOCUS17292</name>
</gene>
<keyword evidence="6" id="KW-0677">Repeat</keyword>
<dbReference type="Gene3D" id="2.60.40.1510">
    <property type="entry name" value="ntegrin, alpha v. Chain A, domain 3"/>
    <property type="match status" value="1"/>
</dbReference>
<keyword evidence="9" id="KW-0472">Membrane</keyword>